<gene>
    <name evidence="2" type="ORF">PHLCEN_2v5467</name>
</gene>
<organism evidence="2 3">
    <name type="scientific">Hermanssonia centrifuga</name>
    <dbReference type="NCBI Taxonomy" id="98765"/>
    <lineage>
        <taxon>Eukaryota</taxon>
        <taxon>Fungi</taxon>
        <taxon>Dikarya</taxon>
        <taxon>Basidiomycota</taxon>
        <taxon>Agaricomycotina</taxon>
        <taxon>Agaricomycetes</taxon>
        <taxon>Polyporales</taxon>
        <taxon>Meruliaceae</taxon>
        <taxon>Hermanssonia</taxon>
    </lineage>
</organism>
<reference evidence="2 3" key="1">
    <citation type="submission" date="2018-02" db="EMBL/GenBank/DDBJ databases">
        <title>Genome sequence of the basidiomycete white-rot fungus Phlebia centrifuga.</title>
        <authorList>
            <person name="Granchi Z."/>
            <person name="Peng M."/>
            <person name="de Vries R.P."/>
            <person name="Hilden K."/>
            <person name="Makela M.R."/>
            <person name="Grigoriev I."/>
            <person name="Riley R."/>
        </authorList>
    </citation>
    <scope>NUCLEOTIDE SEQUENCE [LARGE SCALE GENOMIC DNA]</scope>
    <source>
        <strain evidence="2 3">FBCC195</strain>
    </source>
</reference>
<dbReference type="Proteomes" id="UP000186601">
    <property type="component" value="Unassembled WGS sequence"/>
</dbReference>
<proteinExistence type="predicted"/>
<evidence type="ECO:0000256" key="1">
    <source>
        <dbReference type="SAM" id="MobiDB-lite"/>
    </source>
</evidence>
<accession>A0A2R6P2B9</accession>
<comment type="caution">
    <text evidence="2">The sequence shown here is derived from an EMBL/GenBank/DDBJ whole genome shotgun (WGS) entry which is preliminary data.</text>
</comment>
<dbReference type="EMBL" id="MLYV02000538">
    <property type="protein sequence ID" value="PSR84298.1"/>
    <property type="molecule type" value="Genomic_DNA"/>
</dbReference>
<evidence type="ECO:0000313" key="2">
    <source>
        <dbReference type="EMBL" id="PSR84298.1"/>
    </source>
</evidence>
<protein>
    <submittedName>
        <fullName evidence="2">Uncharacterized protein</fullName>
    </submittedName>
</protein>
<evidence type="ECO:0000313" key="3">
    <source>
        <dbReference type="Proteomes" id="UP000186601"/>
    </source>
</evidence>
<sequence length="63" mass="7248">MASRERPVTEGDLVDAHLSSAHPNMDRNNPYLIKNSSTNLRWILNVKTALYHGWVSYLVRLPE</sequence>
<dbReference type="AlphaFoldDB" id="A0A2R6P2B9"/>
<name>A0A2R6P2B9_9APHY</name>
<keyword evidence="3" id="KW-1185">Reference proteome</keyword>
<feature type="region of interest" description="Disordered" evidence="1">
    <location>
        <begin position="1"/>
        <end position="29"/>
    </location>
</feature>